<evidence type="ECO:0000256" key="3">
    <source>
        <dbReference type="ARBA" id="ARBA00022452"/>
    </source>
</evidence>
<keyword evidence="6 15" id="KW-0732">Signal</keyword>
<organism evidence="18 19">
    <name type="scientific">Candidatus Andeanibacterium colombiense</name>
    <dbReference type="NCBI Taxonomy" id="3121345"/>
    <lineage>
        <taxon>Bacteria</taxon>
        <taxon>Pseudomonadati</taxon>
        <taxon>Pseudomonadota</taxon>
        <taxon>Alphaproteobacteria</taxon>
        <taxon>Sphingomonadales</taxon>
        <taxon>Sphingomonadaceae</taxon>
        <taxon>Candidatus Andeanibacterium</taxon>
    </lineage>
</organism>
<dbReference type="KEGG" id="acob:P0Y56_00830"/>
<feature type="signal peptide" evidence="15">
    <location>
        <begin position="1"/>
        <end position="21"/>
    </location>
</feature>
<evidence type="ECO:0000256" key="1">
    <source>
        <dbReference type="ARBA" id="ARBA00004571"/>
    </source>
</evidence>
<keyword evidence="18" id="KW-0675">Receptor</keyword>
<evidence type="ECO:0000256" key="11">
    <source>
        <dbReference type="ARBA" id="ARBA00023237"/>
    </source>
</evidence>
<evidence type="ECO:0000256" key="6">
    <source>
        <dbReference type="ARBA" id="ARBA00022729"/>
    </source>
</evidence>
<dbReference type="InterPro" id="IPR010917">
    <property type="entry name" value="TonB_rcpt_CS"/>
</dbReference>
<gene>
    <name evidence="18" type="ORF">P0Y56_00830</name>
</gene>
<evidence type="ECO:0000313" key="18">
    <source>
        <dbReference type="EMBL" id="WEK46862.1"/>
    </source>
</evidence>
<evidence type="ECO:0000256" key="10">
    <source>
        <dbReference type="ARBA" id="ARBA00023136"/>
    </source>
</evidence>
<proteinExistence type="inferred from homology"/>
<evidence type="ECO:0000256" key="15">
    <source>
        <dbReference type="SAM" id="SignalP"/>
    </source>
</evidence>
<keyword evidence="9 14" id="KW-0798">TonB box</keyword>
<evidence type="ECO:0000256" key="8">
    <source>
        <dbReference type="ARBA" id="ARBA00023065"/>
    </source>
</evidence>
<evidence type="ECO:0000259" key="16">
    <source>
        <dbReference type="Pfam" id="PF00593"/>
    </source>
</evidence>
<keyword evidence="8" id="KW-0406">Ion transport</keyword>
<evidence type="ECO:0000256" key="2">
    <source>
        <dbReference type="ARBA" id="ARBA00022448"/>
    </source>
</evidence>
<dbReference type="PANTHER" id="PTHR32552:SF89">
    <property type="entry name" value="CATECHOLATE SIDEROPHORE RECEPTOR FIU"/>
    <property type="match status" value="1"/>
</dbReference>
<dbReference type="AlphaFoldDB" id="A0AAJ5X924"/>
<comment type="similarity">
    <text evidence="12 14">Belongs to the TonB-dependent receptor family.</text>
</comment>
<evidence type="ECO:0000256" key="9">
    <source>
        <dbReference type="ARBA" id="ARBA00023077"/>
    </source>
</evidence>
<evidence type="ECO:0000313" key="19">
    <source>
        <dbReference type="Proteomes" id="UP001218362"/>
    </source>
</evidence>
<accession>A0AAJ5X924</accession>
<dbReference type="Gene3D" id="2.170.130.10">
    <property type="entry name" value="TonB-dependent receptor, plug domain"/>
    <property type="match status" value="1"/>
</dbReference>
<dbReference type="InterPro" id="IPR037066">
    <property type="entry name" value="Plug_dom_sf"/>
</dbReference>
<dbReference type="PANTHER" id="PTHR32552">
    <property type="entry name" value="FERRICHROME IRON RECEPTOR-RELATED"/>
    <property type="match status" value="1"/>
</dbReference>
<evidence type="ECO:0000256" key="13">
    <source>
        <dbReference type="PROSITE-ProRule" id="PRU10144"/>
    </source>
</evidence>
<keyword evidence="5 12" id="KW-0812">Transmembrane</keyword>
<dbReference type="Pfam" id="PF00593">
    <property type="entry name" value="TonB_dep_Rec_b-barrel"/>
    <property type="match status" value="1"/>
</dbReference>
<dbReference type="EMBL" id="CP119316">
    <property type="protein sequence ID" value="WEK46862.1"/>
    <property type="molecule type" value="Genomic_DNA"/>
</dbReference>
<dbReference type="GO" id="GO:0015344">
    <property type="term" value="F:siderophore uptake transmembrane transporter activity"/>
    <property type="evidence" value="ECO:0007669"/>
    <property type="project" value="TreeGrafter"/>
</dbReference>
<dbReference type="Gene3D" id="2.40.170.20">
    <property type="entry name" value="TonB-dependent receptor, beta-barrel domain"/>
    <property type="match status" value="1"/>
</dbReference>
<dbReference type="GO" id="GO:0009279">
    <property type="term" value="C:cell outer membrane"/>
    <property type="evidence" value="ECO:0007669"/>
    <property type="project" value="UniProtKB-SubCell"/>
</dbReference>
<dbReference type="PROSITE" id="PS52016">
    <property type="entry name" value="TONB_DEPENDENT_REC_3"/>
    <property type="match status" value="1"/>
</dbReference>
<evidence type="ECO:0000259" key="17">
    <source>
        <dbReference type="Pfam" id="PF07715"/>
    </source>
</evidence>
<reference evidence="18" key="1">
    <citation type="submission" date="2023-03" db="EMBL/GenBank/DDBJ databases">
        <title>Andean soil-derived lignocellulolytic bacterial consortium as a source of novel taxa and putative plastic-active enzymes.</title>
        <authorList>
            <person name="Diaz-Garcia L."/>
            <person name="Chuvochina M."/>
            <person name="Feuerriegel G."/>
            <person name="Bunk B."/>
            <person name="Sproer C."/>
            <person name="Streit W.R."/>
            <person name="Rodriguez L.M."/>
            <person name="Overmann J."/>
            <person name="Jimenez D.J."/>
        </authorList>
    </citation>
    <scope>NUCLEOTIDE SEQUENCE</scope>
    <source>
        <strain evidence="18">MAG 26</strain>
    </source>
</reference>
<dbReference type="InterPro" id="IPR036942">
    <property type="entry name" value="Beta-barrel_TonB_sf"/>
</dbReference>
<dbReference type="InterPro" id="IPR012910">
    <property type="entry name" value="Plug_dom"/>
</dbReference>
<keyword evidence="2 12" id="KW-0813">Transport</keyword>
<evidence type="ECO:0000256" key="7">
    <source>
        <dbReference type="ARBA" id="ARBA00023004"/>
    </source>
</evidence>
<dbReference type="SUPFAM" id="SSF56935">
    <property type="entry name" value="Porins"/>
    <property type="match status" value="1"/>
</dbReference>
<evidence type="ECO:0000256" key="4">
    <source>
        <dbReference type="ARBA" id="ARBA00022496"/>
    </source>
</evidence>
<evidence type="ECO:0000256" key="5">
    <source>
        <dbReference type="ARBA" id="ARBA00022692"/>
    </source>
</evidence>
<comment type="subcellular location">
    <subcellularLocation>
        <location evidence="1 12">Cell outer membrane</location>
        <topology evidence="1 12">Multi-pass membrane protein</topology>
    </subcellularLocation>
</comment>
<feature type="domain" description="TonB-dependent receptor plug" evidence="17">
    <location>
        <begin position="49"/>
        <end position="159"/>
    </location>
</feature>
<protein>
    <submittedName>
        <fullName evidence="18">TonB-dependent receptor</fullName>
    </submittedName>
</protein>
<feature type="chain" id="PRO_5042553206" evidence="15">
    <location>
        <begin position="22"/>
        <end position="774"/>
    </location>
</feature>
<evidence type="ECO:0000256" key="12">
    <source>
        <dbReference type="PROSITE-ProRule" id="PRU01360"/>
    </source>
</evidence>
<feature type="domain" description="TonB-dependent receptor-like beta-barrel" evidence="16">
    <location>
        <begin position="309"/>
        <end position="735"/>
    </location>
</feature>
<dbReference type="Pfam" id="PF07715">
    <property type="entry name" value="Plug"/>
    <property type="match status" value="1"/>
</dbReference>
<dbReference type="PROSITE" id="PS01156">
    <property type="entry name" value="TONB_DEPENDENT_REC_2"/>
    <property type="match status" value="1"/>
</dbReference>
<keyword evidence="4" id="KW-0410">Iron transport</keyword>
<dbReference type="Proteomes" id="UP001218362">
    <property type="component" value="Chromosome"/>
</dbReference>
<name>A0AAJ5X924_9SPHN</name>
<keyword evidence="3 12" id="KW-1134">Transmembrane beta strand</keyword>
<keyword evidence="7" id="KW-0408">Iron</keyword>
<evidence type="ECO:0000256" key="14">
    <source>
        <dbReference type="RuleBase" id="RU003357"/>
    </source>
</evidence>
<dbReference type="InterPro" id="IPR000531">
    <property type="entry name" value="Beta-barrel_TonB"/>
</dbReference>
<keyword evidence="10 12" id="KW-0472">Membrane</keyword>
<feature type="short sequence motif" description="TonB C-terminal box" evidence="13">
    <location>
        <begin position="757"/>
        <end position="774"/>
    </location>
</feature>
<sequence length="774" mass="84314">MRKFTASLLASTVLIAQPVLAADDNTAAAEDAASSDDANEIVVFGKGQTIQVQEIEAADLKVLTPGTSVIKAIEKLPSVNVQASDPFGNYEWSTRVTIRSFSQSQLGFNFDGIPLGDMSYGNYNGLHISRIVSPENVGTVRVSQGAGAVNTQSTNNLGGTIETFSVDPTGEFGVDASATYGSNDTMRGFMRVNFGSHDGLKGYVSYGYGATDKYRGEGKQDQHMVNAKLVVPVGEGKLDGWFSYSDRREQDYQDMSMEMLNRLGYDSDNTHPDYALAIQLADVANNIDNFNNTTGKPGADGLSDITGLEPSNPSAGTVFPGDYESLDDAYYDASGLRKDTVGALGYSTPLGDNVNFAIKGYYHHNKGMGLWATPYTPSPNGVPISIRTTEYDINRGGVFGSLDYTAGSNTITVGGWYEHNKFNQARRFYALASRTDPGRSFRDYPTDPFYTQWDFNYYTDTLQYFVQDDIDLGAVKINLGWKGYQVKNRAEAIVKNVYPDGKFKTVDWFQPSAGVVFEVSDQAELFGSFSQATRAFPSVNGSIWGTTQAGFDKIKDTIKPETSDTYEIGARYNTSSFHGTVGVYLVNFHDRLLGVASGPDIVGSPTVLQNVGAVRSIGFEAVGDWRITDAVSFFASYTYTDATYRDDVVEEDKLGNPIITPTAGKTVVDAPKHMARGELSYDDGKIFGRFALNYMSKRYYNYLNDASVPGRVIADATLGYHITDTIDLQLNGSNLFNKDYVGTINSAGTGDSGDRQTLLVAAPRQFFVTVKAGF</sequence>
<dbReference type="InterPro" id="IPR039426">
    <property type="entry name" value="TonB-dep_rcpt-like"/>
</dbReference>
<keyword evidence="11 12" id="KW-0998">Cell outer membrane</keyword>